<keyword evidence="6 15" id="KW-0067">ATP-binding</keyword>
<evidence type="ECO:0000256" key="8">
    <source>
        <dbReference type="ARBA" id="ARBA00023065"/>
    </source>
</evidence>
<organism evidence="15 16">
    <name type="scientific">Candidatus Aphodenecus pullistercoris</name>
    <dbReference type="NCBI Taxonomy" id="2840669"/>
    <lineage>
        <taxon>Bacteria</taxon>
        <taxon>Pseudomonadati</taxon>
        <taxon>Spirochaetota</taxon>
        <taxon>Spirochaetia</taxon>
        <taxon>Spirochaetales</taxon>
        <taxon>Candidatus Aphodenecus</taxon>
    </lineage>
</organism>
<keyword evidence="5" id="KW-0547">Nucleotide-binding</keyword>
<dbReference type="PANTHER" id="PTHR43297:SF13">
    <property type="entry name" value="NICKEL ABC TRANSPORTER, ATP-BINDING PROTEIN"/>
    <property type="match status" value="1"/>
</dbReference>
<dbReference type="SMART" id="SM00382">
    <property type="entry name" value="AAA"/>
    <property type="match status" value="1"/>
</dbReference>
<dbReference type="InterPro" id="IPR003593">
    <property type="entry name" value="AAA+_ATPase"/>
</dbReference>
<dbReference type="GO" id="GO:0015413">
    <property type="term" value="F:ABC-type nickel transporter activity"/>
    <property type="evidence" value="ECO:0007669"/>
    <property type="project" value="UniProtKB-EC"/>
</dbReference>
<keyword evidence="9" id="KW-0472">Membrane</keyword>
<dbReference type="GO" id="GO:0005524">
    <property type="term" value="F:ATP binding"/>
    <property type="evidence" value="ECO:0007669"/>
    <property type="project" value="UniProtKB-KW"/>
</dbReference>
<dbReference type="PROSITE" id="PS50893">
    <property type="entry name" value="ABC_TRANSPORTER_2"/>
    <property type="match status" value="1"/>
</dbReference>
<proteinExistence type="inferred from homology"/>
<evidence type="ECO:0000256" key="5">
    <source>
        <dbReference type="ARBA" id="ARBA00022741"/>
    </source>
</evidence>
<dbReference type="InterPro" id="IPR017871">
    <property type="entry name" value="ABC_transporter-like_CS"/>
</dbReference>
<dbReference type="Proteomes" id="UP000823633">
    <property type="component" value="Unassembled WGS sequence"/>
</dbReference>
<dbReference type="PANTHER" id="PTHR43297">
    <property type="entry name" value="OLIGOPEPTIDE TRANSPORT ATP-BINDING PROTEIN APPD"/>
    <property type="match status" value="1"/>
</dbReference>
<reference evidence="15" key="1">
    <citation type="submission" date="2020-10" db="EMBL/GenBank/DDBJ databases">
        <authorList>
            <person name="Gilroy R."/>
        </authorList>
    </citation>
    <scope>NUCLEOTIDE SEQUENCE</scope>
    <source>
        <strain evidence="15">11167</strain>
    </source>
</reference>
<accession>A0A9D9E8C6</accession>
<gene>
    <name evidence="15" type="ORF">IAC42_01995</name>
</gene>
<keyword evidence="7" id="KW-1278">Translocase</keyword>
<sequence>MGEVLRMEDLMVRDRRHVIITGLDLRVEEGERVALVGESGCGKTMSLRTILDQLPADCEAYQGQVLFRGQSLLGMDGKERRAVLFSHVGFVAQNTSACLHPSLKVSRQMYDCYRVQHPKARKEEALERSRSLLVRLGMSDVDRVLSSYPGQLSGGMRQRVSIALALLDDKDLLIADEPTSALDAHIRRQIESVYEDIARSGHLSMLLVSHDLGFVRRLADRVYVMYAGRIVEEGTCEEIFSSPVHPYTKALIELSSISKAERGARLAELGGYVPATGRERPECAFLERCPYSGALCRQPLEVRILSPSHKVRCTL</sequence>
<evidence type="ECO:0000256" key="3">
    <source>
        <dbReference type="ARBA" id="ARBA00022448"/>
    </source>
</evidence>
<evidence type="ECO:0000259" key="14">
    <source>
        <dbReference type="PROSITE" id="PS50893"/>
    </source>
</evidence>
<comment type="caution">
    <text evidence="15">The sequence shown here is derived from an EMBL/GenBank/DDBJ whole genome shotgun (WGS) entry which is preliminary data.</text>
</comment>
<evidence type="ECO:0000256" key="10">
    <source>
        <dbReference type="ARBA" id="ARBA00038669"/>
    </source>
</evidence>
<feature type="domain" description="ABC transporter" evidence="14">
    <location>
        <begin position="5"/>
        <end position="252"/>
    </location>
</feature>
<comment type="catalytic activity">
    <reaction evidence="13">
        <text>Ni(2+)(out) + ATP + H2O = Ni(2+)(in) + ADP + phosphate + H(+)</text>
        <dbReference type="Rhea" id="RHEA:15557"/>
        <dbReference type="ChEBI" id="CHEBI:15377"/>
        <dbReference type="ChEBI" id="CHEBI:15378"/>
        <dbReference type="ChEBI" id="CHEBI:30616"/>
        <dbReference type="ChEBI" id="CHEBI:43474"/>
        <dbReference type="ChEBI" id="CHEBI:49786"/>
        <dbReference type="ChEBI" id="CHEBI:456216"/>
        <dbReference type="EC" id="7.2.2.11"/>
    </reaction>
    <physiologicalReaction direction="left-to-right" evidence="13">
        <dbReference type="Rhea" id="RHEA:15558"/>
    </physiologicalReaction>
</comment>
<dbReference type="EC" id="7.2.2.11" evidence="11"/>
<dbReference type="Pfam" id="PF00005">
    <property type="entry name" value="ABC_tran"/>
    <property type="match status" value="1"/>
</dbReference>
<dbReference type="PROSITE" id="PS00211">
    <property type="entry name" value="ABC_TRANSPORTER_1"/>
    <property type="match status" value="1"/>
</dbReference>
<evidence type="ECO:0000256" key="13">
    <source>
        <dbReference type="ARBA" id="ARBA00048610"/>
    </source>
</evidence>
<evidence type="ECO:0000256" key="12">
    <source>
        <dbReference type="ARBA" id="ARBA00044143"/>
    </source>
</evidence>
<evidence type="ECO:0000313" key="15">
    <source>
        <dbReference type="EMBL" id="MBO8442522.1"/>
    </source>
</evidence>
<keyword evidence="8" id="KW-0406">Ion transport</keyword>
<evidence type="ECO:0000256" key="7">
    <source>
        <dbReference type="ARBA" id="ARBA00022967"/>
    </source>
</evidence>
<dbReference type="Gene3D" id="3.40.50.300">
    <property type="entry name" value="P-loop containing nucleotide triphosphate hydrolases"/>
    <property type="match status" value="1"/>
</dbReference>
<dbReference type="GO" id="GO:0016887">
    <property type="term" value="F:ATP hydrolysis activity"/>
    <property type="evidence" value="ECO:0007669"/>
    <property type="project" value="InterPro"/>
</dbReference>
<comment type="similarity">
    <text evidence="2">Belongs to the ABC transporter superfamily.</text>
</comment>
<evidence type="ECO:0000256" key="2">
    <source>
        <dbReference type="ARBA" id="ARBA00005417"/>
    </source>
</evidence>
<dbReference type="SUPFAM" id="SSF52540">
    <property type="entry name" value="P-loop containing nucleoside triphosphate hydrolases"/>
    <property type="match status" value="1"/>
</dbReference>
<dbReference type="InterPro" id="IPR027417">
    <property type="entry name" value="P-loop_NTPase"/>
</dbReference>
<name>A0A9D9E8C6_9SPIR</name>
<dbReference type="AlphaFoldDB" id="A0A9D9E8C6"/>
<dbReference type="GO" id="GO:0015833">
    <property type="term" value="P:peptide transport"/>
    <property type="evidence" value="ECO:0007669"/>
    <property type="project" value="InterPro"/>
</dbReference>
<protein>
    <recommendedName>
        <fullName evidence="12">Nickel import system ATP-binding protein NikD</fullName>
        <ecNumber evidence="11">7.2.2.11</ecNumber>
    </recommendedName>
</protein>
<dbReference type="InterPro" id="IPR050388">
    <property type="entry name" value="ABC_Ni/Peptide_Import"/>
</dbReference>
<evidence type="ECO:0000256" key="6">
    <source>
        <dbReference type="ARBA" id="ARBA00022840"/>
    </source>
</evidence>
<dbReference type="EMBL" id="JADIMU010000015">
    <property type="protein sequence ID" value="MBO8442522.1"/>
    <property type="molecule type" value="Genomic_DNA"/>
</dbReference>
<comment type="subcellular location">
    <subcellularLocation>
        <location evidence="1">Cell inner membrane</location>
        <topology evidence="1">Peripheral membrane protein</topology>
    </subcellularLocation>
</comment>
<dbReference type="InterPro" id="IPR013563">
    <property type="entry name" value="Oligopep_ABC_C"/>
</dbReference>
<evidence type="ECO:0000313" key="16">
    <source>
        <dbReference type="Proteomes" id="UP000823633"/>
    </source>
</evidence>
<dbReference type="InterPro" id="IPR003439">
    <property type="entry name" value="ABC_transporter-like_ATP-bd"/>
</dbReference>
<dbReference type="GO" id="GO:0005886">
    <property type="term" value="C:plasma membrane"/>
    <property type="evidence" value="ECO:0007669"/>
    <property type="project" value="UniProtKB-SubCell"/>
</dbReference>
<reference evidence="15" key="2">
    <citation type="journal article" date="2021" name="PeerJ">
        <title>Extensive microbial diversity within the chicken gut microbiome revealed by metagenomics and culture.</title>
        <authorList>
            <person name="Gilroy R."/>
            <person name="Ravi A."/>
            <person name="Getino M."/>
            <person name="Pursley I."/>
            <person name="Horton D.L."/>
            <person name="Alikhan N.F."/>
            <person name="Baker D."/>
            <person name="Gharbi K."/>
            <person name="Hall N."/>
            <person name="Watson M."/>
            <person name="Adriaenssens E.M."/>
            <person name="Foster-Nyarko E."/>
            <person name="Jarju S."/>
            <person name="Secka A."/>
            <person name="Antonio M."/>
            <person name="Oren A."/>
            <person name="Chaudhuri R.R."/>
            <person name="La Ragione R."/>
            <person name="Hildebrand F."/>
            <person name="Pallen M.J."/>
        </authorList>
    </citation>
    <scope>NUCLEOTIDE SEQUENCE</scope>
    <source>
        <strain evidence="15">11167</strain>
    </source>
</reference>
<evidence type="ECO:0000256" key="1">
    <source>
        <dbReference type="ARBA" id="ARBA00004417"/>
    </source>
</evidence>
<dbReference type="Pfam" id="PF08352">
    <property type="entry name" value="oligo_HPY"/>
    <property type="match status" value="1"/>
</dbReference>
<evidence type="ECO:0000256" key="11">
    <source>
        <dbReference type="ARBA" id="ARBA00039098"/>
    </source>
</evidence>
<evidence type="ECO:0000256" key="9">
    <source>
        <dbReference type="ARBA" id="ARBA00023136"/>
    </source>
</evidence>
<comment type="subunit">
    <text evidence="10">The complex is composed of two ATP-binding proteins (NikD and NikE), two transmembrane proteins (NikB and NikC) and a solute-binding protein (NikA).</text>
</comment>
<keyword evidence="4" id="KW-1003">Cell membrane</keyword>
<dbReference type="NCBIfam" id="TIGR01727">
    <property type="entry name" value="oligo_HPY"/>
    <property type="match status" value="1"/>
</dbReference>
<evidence type="ECO:0000256" key="4">
    <source>
        <dbReference type="ARBA" id="ARBA00022475"/>
    </source>
</evidence>
<keyword evidence="3" id="KW-0813">Transport</keyword>